<sequence>MLSPPEYIPEKDARKLGRIFEQLLDEYRITRDSDEADRFADRLITVYLSGVRETKLLKKLTIPVGRQP</sequence>
<evidence type="ECO:0000313" key="2">
    <source>
        <dbReference type="Proteomes" id="UP000295043"/>
    </source>
</evidence>
<organism evidence="1 2">
    <name type="scientific">Sinorhizobium americanum</name>
    <dbReference type="NCBI Taxonomy" id="194963"/>
    <lineage>
        <taxon>Bacteria</taxon>
        <taxon>Pseudomonadati</taxon>
        <taxon>Pseudomonadota</taxon>
        <taxon>Alphaproteobacteria</taxon>
        <taxon>Hyphomicrobiales</taxon>
        <taxon>Rhizobiaceae</taxon>
        <taxon>Sinorhizobium/Ensifer group</taxon>
        <taxon>Sinorhizobium</taxon>
    </lineage>
</organism>
<dbReference type="AlphaFoldDB" id="A0A4R2B5W0"/>
<dbReference type="EMBL" id="SLVU01000025">
    <property type="protein sequence ID" value="TCN22131.1"/>
    <property type="molecule type" value="Genomic_DNA"/>
</dbReference>
<gene>
    <name evidence="1" type="ORF">EV184_12555</name>
</gene>
<reference evidence="1 2" key="1">
    <citation type="submission" date="2019-03" db="EMBL/GenBank/DDBJ databases">
        <title>Genomic Encyclopedia of Type Strains, Phase IV (KMG-V): Genome sequencing to study the core and pangenomes of soil and plant-associated prokaryotes.</title>
        <authorList>
            <person name="Whitman W."/>
        </authorList>
    </citation>
    <scope>NUCLEOTIDE SEQUENCE [LARGE SCALE GENOMIC DNA]</scope>
    <source>
        <strain evidence="1 2">23C40</strain>
    </source>
</reference>
<proteinExistence type="predicted"/>
<comment type="caution">
    <text evidence="1">The sequence shown here is derived from an EMBL/GenBank/DDBJ whole genome shotgun (WGS) entry which is preliminary data.</text>
</comment>
<evidence type="ECO:0000313" key="1">
    <source>
        <dbReference type="EMBL" id="TCN22131.1"/>
    </source>
</evidence>
<dbReference type="Proteomes" id="UP000295043">
    <property type="component" value="Unassembled WGS sequence"/>
</dbReference>
<dbReference type="RefSeq" id="WP_037390153.1">
    <property type="nucleotide sequence ID" value="NZ_SLVU01000025.1"/>
</dbReference>
<accession>A0A4R2B5W0</accession>
<name>A0A4R2B5W0_9HYPH</name>
<protein>
    <submittedName>
        <fullName evidence="1">Uncharacterized protein</fullName>
    </submittedName>
</protein>